<evidence type="ECO:0000313" key="2">
    <source>
        <dbReference type="EMBL" id="CAB4159019.1"/>
    </source>
</evidence>
<organism evidence="2">
    <name type="scientific">uncultured Caudovirales phage</name>
    <dbReference type="NCBI Taxonomy" id="2100421"/>
    <lineage>
        <taxon>Viruses</taxon>
        <taxon>Duplodnaviria</taxon>
        <taxon>Heunggongvirae</taxon>
        <taxon>Uroviricota</taxon>
        <taxon>Caudoviricetes</taxon>
        <taxon>Peduoviridae</taxon>
        <taxon>Maltschvirus</taxon>
        <taxon>Maltschvirus maltsch</taxon>
    </lineage>
</organism>
<reference evidence="2" key="1">
    <citation type="submission" date="2020-04" db="EMBL/GenBank/DDBJ databases">
        <authorList>
            <person name="Chiriac C."/>
            <person name="Salcher M."/>
            <person name="Ghai R."/>
            <person name="Kavagutti S V."/>
        </authorList>
    </citation>
    <scope>NUCLEOTIDE SEQUENCE</scope>
</reference>
<accession>A0A6J5NI99</accession>
<proteinExistence type="predicted"/>
<evidence type="ECO:0000256" key="1">
    <source>
        <dbReference type="SAM" id="MobiDB-lite"/>
    </source>
</evidence>
<feature type="region of interest" description="Disordered" evidence="1">
    <location>
        <begin position="362"/>
        <end position="389"/>
    </location>
</feature>
<dbReference type="Pfam" id="PF10926">
    <property type="entry name" value="DUF2800"/>
    <property type="match status" value="1"/>
</dbReference>
<dbReference type="InterPro" id="IPR021229">
    <property type="entry name" value="DUF2800"/>
</dbReference>
<sequence>MSNLVPVKLHAKLSASGSEKWMTCTPSAKMEEPFPDEPSMYAAEGTFAHAVFEQELLMFLGRPVDPLDQADREQYDSPALRDHVMEAVRAVIERIKEAYSVCKDPKILVEQRLDFSPWVPEGFGTGDVVIVTDELIEVMDLKYGKGITVEAENNSQMRLYGLGAYNELGHLYDIKQCRMTILQPRLNNYASEQIAMDKLLDWGRDVVKPLAKKAWAGEGEMVAGEHCTKGFCRARYQCPQRAKQAYELAQKDFALTEPELLTIEQIAEVLAKADVAIDWLNDVKAYALKEAEKGKSIPGFKLVEGRSNRKYSKPDAVAKRLIENGINEAMIYEKSLLGITAMEKVLGKKEFTRLLEDLIDKPAGKPTLVPEKDKRPALTAEASANADFN</sequence>
<gene>
    <name evidence="2" type="ORF">UFOVP713_44</name>
</gene>
<name>A0A6J5NI99_9CAUD</name>
<protein>
    <recommendedName>
        <fullName evidence="3">DUF2800 domain-containing protein</fullName>
    </recommendedName>
</protein>
<dbReference type="EMBL" id="LR796676">
    <property type="protein sequence ID" value="CAB4159019.1"/>
    <property type="molecule type" value="Genomic_DNA"/>
</dbReference>
<evidence type="ECO:0008006" key="3">
    <source>
        <dbReference type="Google" id="ProtNLM"/>
    </source>
</evidence>